<evidence type="ECO:0000256" key="1">
    <source>
        <dbReference type="ARBA" id="ARBA00001936"/>
    </source>
</evidence>
<sequence>MSVKAFLQVVKKHIGSSSLEPLRFVTGNQSADLDSVISAIGYSYLNYKYDSTVFIPLINIPRQDFSLRRDIKLVLETNAITEDLLYFIEDFKNIAGSRSQTEITLVDHCNLQGESLIEYFHNHQIKVTGIIDHHADENVFLDANPRTIKTCGSCSSLVFNHWSSKFENLDVFKQNSGEIVKLFTAPLLIDTNNMSDKVEEDDRVALQLYKQVLQQEVTLASFDEHFTNYHQTIKRAKKNLDGFKVDQVLRKDYKQFKFGGINIGFSSIGKSAEWLFKSYSNEEILSGLNNVIDFFHLDMVIATPSYTDKQNQYRREFIVAYPETSQFEELGTLEPRCSTLALDKNVYNVESFEAKLDELNKSITVRVWNQTNLAASRKQIVPAVKDILDK</sequence>
<dbReference type="InterPro" id="IPR001667">
    <property type="entry name" value="DDH_dom"/>
</dbReference>
<dbReference type="EMBL" id="GL996528">
    <property type="protein sequence ID" value="EGV60047.1"/>
    <property type="molecule type" value="Genomic_DNA"/>
</dbReference>
<feature type="domain" description="DHHA2" evidence="5">
    <location>
        <begin position="230"/>
        <end position="388"/>
    </location>
</feature>
<dbReference type="Gene3D" id="3.90.1640.10">
    <property type="entry name" value="inorganic pyrophosphatase (n-terminal core)"/>
    <property type="match status" value="1"/>
</dbReference>
<keyword evidence="2" id="KW-0479">Metal-binding</keyword>
<evidence type="ECO:0000313" key="6">
    <source>
        <dbReference type="EMBL" id="EGV60047.1"/>
    </source>
</evidence>
<dbReference type="GO" id="GO:0005737">
    <property type="term" value="C:cytoplasm"/>
    <property type="evidence" value="ECO:0007669"/>
    <property type="project" value="InterPro"/>
</dbReference>
<dbReference type="GO" id="GO:0004309">
    <property type="term" value="F:exopolyphosphatase activity"/>
    <property type="evidence" value="ECO:0007669"/>
    <property type="project" value="TreeGrafter"/>
</dbReference>
<dbReference type="PANTHER" id="PTHR12112">
    <property type="entry name" value="BNIP - RELATED"/>
    <property type="match status" value="1"/>
</dbReference>
<dbReference type="HOGENOM" id="CLU_019358_1_0_1"/>
<keyword evidence="3" id="KW-0378">Hydrolase</keyword>
<keyword evidence="7" id="KW-1185">Reference proteome</keyword>
<comment type="cofactor">
    <cofactor evidence="1">
        <name>Mn(2+)</name>
        <dbReference type="ChEBI" id="CHEBI:29035"/>
    </cofactor>
</comment>
<evidence type="ECO:0000256" key="4">
    <source>
        <dbReference type="ARBA" id="ARBA00023211"/>
    </source>
</evidence>
<dbReference type="InterPro" id="IPR038222">
    <property type="entry name" value="DHHA2_dom_sf"/>
</dbReference>
<dbReference type="InterPro" id="IPR038763">
    <property type="entry name" value="DHH_sf"/>
</dbReference>
<dbReference type="AlphaFoldDB" id="G3BFL6"/>
<dbReference type="SMART" id="SM01131">
    <property type="entry name" value="DHHA2"/>
    <property type="match status" value="1"/>
</dbReference>
<organism evidence="7">
    <name type="scientific">Candida tenuis (strain ATCC 10573 / BCRC 21748 / CBS 615 / JCM 9827 / NBRC 10315 / NRRL Y-1498 / VKM Y-70)</name>
    <name type="common">Yeast</name>
    <name type="synonym">Yamadazyma tenuis</name>
    <dbReference type="NCBI Taxonomy" id="590646"/>
    <lineage>
        <taxon>Eukaryota</taxon>
        <taxon>Fungi</taxon>
        <taxon>Dikarya</taxon>
        <taxon>Ascomycota</taxon>
        <taxon>Saccharomycotina</taxon>
        <taxon>Pichiomycetes</taxon>
        <taxon>Debaryomycetaceae</taxon>
        <taxon>Yamadazyma</taxon>
    </lineage>
</organism>
<dbReference type="STRING" id="590646.G3BFL6"/>
<evidence type="ECO:0000256" key="2">
    <source>
        <dbReference type="ARBA" id="ARBA00022723"/>
    </source>
</evidence>
<keyword evidence="4" id="KW-0464">Manganese</keyword>
<dbReference type="PANTHER" id="PTHR12112:SF39">
    <property type="entry name" value="EG:152A3.5 PROTEIN (FBGN0003116_PN PROTEIN)"/>
    <property type="match status" value="1"/>
</dbReference>
<dbReference type="OrthoDB" id="374045at2759"/>
<proteinExistence type="predicted"/>
<dbReference type="GeneID" id="18246222"/>
<protein>
    <submittedName>
        <fullName evidence="6">DHH phosphoesterase</fullName>
    </submittedName>
</protein>
<dbReference type="Pfam" id="PF02833">
    <property type="entry name" value="DHHA2"/>
    <property type="match status" value="1"/>
</dbReference>
<accession>G3BFL6</accession>
<dbReference type="GO" id="GO:0046872">
    <property type="term" value="F:metal ion binding"/>
    <property type="evidence" value="ECO:0007669"/>
    <property type="project" value="UniProtKB-KW"/>
</dbReference>
<evidence type="ECO:0000259" key="5">
    <source>
        <dbReference type="SMART" id="SM01131"/>
    </source>
</evidence>
<dbReference type="Pfam" id="PF01368">
    <property type="entry name" value="DHH"/>
    <property type="match status" value="1"/>
</dbReference>
<evidence type="ECO:0000313" key="7">
    <source>
        <dbReference type="Proteomes" id="UP000000707"/>
    </source>
</evidence>
<dbReference type="Proteomes" id="UP000000707">
    <property type="component" value="Unassembled WGS sequence"/>
</dbReference>
<dbReference type="KEGG" id="cten:18246222"/>
<dbReference type="SUPFAM" id="SSF64182">
    <property type="entry name" value="DHH phosphoesterases"/>
    <property type="match status" value="1"/>
</dbReference>
<gene>
    <name evidence="6" type="ORF">CANTEDRAFT_110769</name>
</gene>
<dbReference type="InterPro" id="IPR004097">
    <property type="entry name" value="DHHA2"/>
</dbReference>
<evidence type="ECO:0000256" key="3">
    <source>
        <dbReference type="ARBA" id="ARBA00022801"/>
    </source>
</evidence>
<dbReference type="eggNOG" id="KOG4129">
    <property type="taxonomic scope" value="Eukaryota"/>
</dbReference>
<name>G3BFL6_CANTC</name>
<dbReference type="Gene3D" id="3.10.310.20">
    <property type="entry name" value="DHHA2 domain"/>
    <property type="match status" value="1"/>
</dbReference>
<reference evidence="6 7" key="1">
    <citation type="journal article" date="2011" name="Proc. Natl. Acad. Sci. U.S.A.">
        <title>Comparative genomics of xylose-fermenting fungi for enhanced biofuel production.</title>
        <authorList>
            <person name="Wohlbach D.J."/>
            <person name="Kuo A."/>
            <person name="Sato T.K."/>
            <person name="Potts K.M."/>
            <person name="Salamov A.A."/>
            <person name="LaButti K.M."/>
            <person name="Sun H."/>
            <person name="Clum A."/>
            <person name="Pangilinan J.L."/>
            <person name="Lindquist E.A."/>
            <person name="Lucas S."/>
            <person name="Lapidus A."/>
            <person name="Jin M."/>
            <person name="Gunawan C."/>
            <person name="Balan V."/>
            <person name="Dale B.E."/>
            <person name="Jeffries T.W."/>
            <person name="Zinkel R."/>
            <person name="Barry K.W."/>
            <person name="Grigoriev I.V."/>
            <person name="Gasch A.P."/>
        </authorList>
    </citation>
    <scope>NUCLEOTIDE SEQUENCE [LARGE SCALE GENOMIC DNA]</scope>
    <source>
        <strain evidence="7">ATCC 10573 / BCRC 21748 / CBS 615 / JCM 9827 / NBRC 10315 / NRRL Y-1498 / VKM Y-70</strain>
    </source>
</reference>